<sequence>MYTCRVTSLSQPSSSFRGIPAVNRTLFRGNQYKCLSSSIKKCRRSRKFRIYSTATQPSSSPNDDKNDESKAESEERKAKFWNIFLTDAIEISGSGVPKVKRYKTEENKTPNSIKNEEGKAKIEVQGDGFLQRLTVVGLILSACFLISAVQATHFATVKWCLMNPVTLFQNSEVSREVVRRLIAPGVRYIAAYFFARWRVRWALGFAVLSFIAPAVEFD</sequence>
<proteinExistence type="predicted"/>
<dbReference type="GeneID" id="19018466"/>
<keyword evidence="2" id="KW-1133">Transmembrane helix</keyword>
<dbReference type="RefSeq" id="XP_007515815.1">
    <property type="nucleotide sequence ID" value="XM_007515753.1"/>
</dbReference>
<feature type="transmembrane region" description="Helical" evidence="2">
    <location>
        <begin position="135"/>
        <end position="157"/>
    </location>
</feature>
<dbReference type="AlphaFoldDB" id="K8EAG0"/>
<evidence type="ECO:0000313" key="4">
    <source>
        <dbReference type="Proteomes" id="UP000198341"/>
    </source>
</evidence>
<name>K8EAG0_9CHLO</name>
<protein>
    <submittedName>
        <fullName evidence="3">Uncharacterized protein</fullName>
    </submittedName>
</protein>
<evidence type="ECO:0000313" key="3">
    <source>
        <dbReference type="EMBL" id="CCO14694.1"/>
    </source>
</evidence>
<evidence type="ECO:0000256" key="1">
    <source>
        <dbReference type="SAM" id="MobiDB-lite"/>
    </source>
</evidence>
<dbReference type="EMBL" id="FO082278">
    <property type="protein sequence ID" value="CCO14694.1"/>
    <property type="molecule type" value="Genomic_DNA"/>
</dbReference>
<keyword evidence="4" id="KW-1185">Reference proteome</keyword>
<dbReference type="Proteomes" id="UP000198341">
    <property type="component" value="Chromosome 1"/>
</dbReference>
<dbReference type="KEGG" id="bpg:Bathy01g07320"/>
<organism evidence="3 4">
    <name type="scientific">Bathycoccus prasinos</name>
    <dbReference type="NCBI Taxonomy" id="41875"/>
    <lineage>
        <taxon>Eukaryota</taxon>
        <taxon>Viridiplantae</taxon>
        <taxon>Chlorophyta</taxon>
        <taxon>Mamiellophyceae</taxon>
        <taxon>Mamiellales</taxon>
        <taxon>Bathycoccaceae</taxon>
        <taxon>Bathycoccus</taxon>
    </lineage>
</organism>
<accession>K8EAG0</accession>
<feature type="compositionally biased region" description="Basic and acidic residues" evidence="1">
    <location>
        <begin position="62"/>
        <end position="72"/>
    </location>
</feature>
<evidence type="ECO:0000256" key="2">
    <source>
        <dbReference type="SAM" id="Phobius"/>
    </source>
</evidence>
<gene>
    <name evidence="3" type="ORF">Bathy01g07320</name>
</gene>
<reference evidence="3 4" key="1">
    <citation type="submission" date="2011-10" db="EMBL/GenBank/DDBJ databases">
        <authorList>
            <person name="Genoscope - CEA"/>
        </authorList>
    </citation>
    <scope>NUCLEOTIDE SEQUENCE [LARGE SCALE GENOMIC DNA]</scope>
    <source>
        <strain evidence="3 4">RCC 1105</strain>
    </source>
</reference>
<keyword evidence="2" id="KW-0472">Membrane</keyword>
<dbReference type="OrthoDB" id="10644657at2759"/>
<keyword evidence="2" id="KW-0812">Transmembrane</keyword>
<feature type="region of interest" description="Disordered" evidence="1">
    <location>
        <begin position="53"/>
        <end position="72"/>
    </location>
</feature>